<accession>A0ABU6E0S1</accession>
<sequence>MYKKEKALNWTKAISQANERFMEILLIVLGSSTDVTTITKQDIKQVMEVVENLPRRVVQPYRPMTVHQLIGCDDVPSEDLVGAELSTSI</sequence>
<evidence type="ECO:0000313" key="1">
    <source>
        <dbReference type="EMBL" id="MEB6409802.1"/>
    </source>
</evidence>
<name>A0ABU6E0S1_9ENTR</name>
<organism evidence="1 2">
    <name type="scientific">Enterobacter vonholyi</name>
    <dbReference type="NCBI Taxonomy" id="2797505"/>
    <lineage>
        <taxon>Bacteria</taxon>
        <taxon>Pseudomonadati</taxon>
        <taxon>Pseudomonadota</taxon>
        <taxon>Gammaproteobacteria</taxon>
        <taxon>Enterobacterales</taxon>
        <taxon>Enterobacteriaceae</taxon>
        <taxon>Enterobacter</taxon>
    </lineage>
</organism>
<comment type="caution">
    <text evidence="1">The sequence shown here is derived from an EMBL/GenBank/DDBJ whole genome shotgun (WGS) entry which is preliminary data.</text>
</comment>
<dbReference type="Proteomes" id="UP001306510">
    <property type="component" value="Unassembled WGS sequence"/>
</dbReference>
<keyword evidence="2" id="KW-1185">Reference proteome</keyword>
<dbReference type="EMBL" id="JALLMC010000002">
    <property type="protein sequence ID" value="MEB6409802.1"/>
    <property type="molecule type" value="Genomic_DNA"/>
</dbReference>
<gene>
    <name evidence="1" type="ORF">MXM28_08835</name>
</gene>
<reference evidence="1 2" key="1">
    <citation type="submission" date="2022-04" db="EMBL/GenBank/DDBJ databases">
        <title>Whole genome surviellance of AMR bacteria from Assam, India: One Health Study.</title>
        <authorList>
            <person name="Mendem S.K."/>
            <person name="Rakshit O."/>
            <person name="Murugesan D."/>
            <person name="Shome R."/>
            <person name="Raisen C."/>
            <person name="Holmes M.A."/>
            <person name="Saikia K."/>
            <person name="Shome B.R."/>
        </authorList>
    </citation>
    <scope>NUCLEOTIDE SEQUENCE [LARGE SCALE GENOMIC DNA]</scope>
    <source>
        <strain evidence="1 2">MGG-11lp</strain>
    </source>
</reference>
<proteinExistence type="predicted"/>
<evidence type="ECO:0000313" key="2">
    <source>
        <dbReference type="Proteomes" id="UP001306510"/>
    </source>
</evidence>
<protein>
    <submittedName>
        <fullName evidence="1">Uncharacterized protein</fullName>
    </submittedName>
</protein>